<keyword evidence="8 15" id="KW-0963">Cytoplasm</keyword>
<evidence type="ECO:0000256" key="9">
    <source>
        <dbReference type="ARBA" id="ARBA00022605"/>
    </source>
</evidence>
<evidence type="ECO:0000256" key="2">
    <source>
        <dbReference type="ARBA" id="ARBA00001460"/>
    </source>
</evidence>
<evidence type="ECO:0000256" key="12">
    <source>
        <dbReference type="ARBA" id="ARBA00022840"/>
    </source>
</evidence>
<comment type="pathway">
    <text evidence="5 15">Amino-acid biosynthesis; L-histidine biosynthesis; L-histidine from 5-phospho-alpha-D-ribose 1-diphosphate: step 2/9.</text>
</comment>
<dbReference type="GO" id="GO:0005524">
    <property type="term" value="F:ATP binding"/>
    <property type="evidence" value="ECO:0007669"/>
    <property type="project" value="UniProtKB-KW"/>
</dbReference>
<dbReference type="HOGENOM" id="CLU_048577_3_1_3"/>
<dbReference type="FunFam" id="3.10.20.810:FF:000001">
    <property type="entry name" value="Histidine biosynthesis bifunctional protein HisIE"/>
    <property type="match status" value="1"/>
</dbReference>
<evidence type="ECO:0000256" key="4">
    <source>
        <dbReference type="ARBA" id="ARBA00005169"/>
    </source>
</evidence>
<sequence length="205" mass="23431">MTPVLEAARFDRDGLIPAVVQDVLDGTVLMVAWMNREALQRTLERGETWFWSRSRQELWHKGATSGHLQKVRDLRYDCDSDVLLVTVEQQGDIACHLGERSCFHRDEFGSYSLPPADTLSQVFRVIEERKAHPSPDSYTSRLLEKGSNAILKKLGEETAEVVMAAKDGERVAEEVADLWYHTLVLLAHANVDILDVYRVLQQRRR</sequence>
<dbReference type="Pfam" id="PF01502">
    <property type="entry name" value="PRA-CH"/>
    <property type="match status" value="1"/>
</dbReference>
<dbReference type="STRING" id="1183438.GKIL_3501"/>
<proteinExistence type="inferred from homology"/>
<evidence type="ECO:0000256" key="6">
    <source>
        <dbReference type="ARBA" id="ARBA00007731"/>
    </source>
</evidence>
<dbReference type="InterPro" id="IPR021130">
    <property type="entry name" value="PRib-ATP_PPHydrolase-like"/>
</dbReference>
<dbReference type="GO" id="GO:0000105">
    <property type="term" value="P:L-histidine biosynthetic process"/>
    <property type="evidence" value="ECO:0007669"/>
    <property type="project" value="UniProtKB-UniRule"/>
</dbReference>
<evidence type="ECO:0000256" key="5">
    <source>
        <dbReference type="ARBA" id="ARBA00005204"/>
    </source>
</evidence>
<dbReference type="Gene3D" id="3.10.20.810">
    <property type="entry name" value="Phosphoribosyl-AMP cyclohydrolase"/>
    <property type="match status" value="1"/>
</dbReference>
<dbReference type="CDD" id="cd11534">
    <property type="entry name" value="NTP-PPase_HisIE_like"/>
    <property type="match status" value="1"/>
</dbReference>
<dbReference type="Gene3D" id="1.10.287.1080">
    <property type="entry name" value="MazG-like"/>
    <property type="match status" value="1"/>
</dbReference>
<protein>
    <recommendedName>
        <fullName evidence="15">Histidine biosynthesis bifunctional protein HisIE</fullName>
    </recommendedName>
    <domain>
        <recommendedName>
            <fullName evidence="15">Phosphoribosyl-AMP cyclohydrolase</fullName>
            <shortName evidence="15">PRA-CH</shortName>
            <ecNumber evidence="15">3.5.4.19</ecNumber>
        </recommendedName>
    </domain>
    <domain>
        <recommendedName>
            <fullName evidence="15">Phosphoribosyl-ATP pyrophosphatase</fullName>
            <shortName evidence="15">PRA-PH</shortName>
            <ecNumber evidence="15">3.6.1.31</ecNumber>
        </recommendedName>
    </domain>
</protein>
<dbReference type="EMBL" id="CP003587">
    <property type="protein sequence ID" value="AGY59747.1"/>
    <property type="molecule type" value="Genomic_DNA"/>
</dbReference>
<keyword evidence="18" id="KW-1185">Reference proteome</keyword>
<accession>U5QL76</accession>
<dbReference type="NCBIfam" id="NF000768">
    <property type="entry name" value="PRK00051.1"/>
    <property type="match status" value="1"/>
</dbReference>
<dbReference type="HAMAP" id="MF_01021">
    <property type="entry name" value="HisI"/>
    <property type="match status" value="1"/>
</dbReference>
<dbReference type="InterPro" id="IPR008179">
    <property type="entry name" value="HisE"/>
</dbReference>
<name>U5QL76_GLOK1</name>
<keyword evidence="14 15" id="KW-0511">Multifunctional enzyme</keyword>
<dbReference type="AlphaFoldDB" id="U5QL76"/>
<keyword evidence="13 15" id="KW-0368">Histidine biosynthesis</keyword>
<evidence type="ECO:0000256" key="15">
    <source>
        <dbReference type="HAMAP-Rule" id="MF_01019"/>
    </source>
</evidence>
<evidence type="ECO:0000259" key="16">
    <source>
        <dbReference type="Pfam" id="PF01502"/>
    </source>
</evidence>
<dbReference type="EC" id="3.5.4.19" evidence="15"/>
<keyword evidence="11 15" id="KW-0378">Hydrolase</keyword>
<comment type="catalytic activity">
    <reaction evidence="1 15">
        <text>1-(5-phospho-beta-D-ribosyl)-5'-AMP + H2O = 1-(5-phospho-beta-D-ribosyl)-5-[(5-phospho-beta-D-ribosylamino)methylideneamino]imidazole-4-carboxamide</text>
        <dbReference type="Rhea" id="RHEA:20049"/>
        <dbReference type="ChEBI" id="CHEBI:15377"/>
        <dbReference type="ChEBI" id="CHEBI:58435"/>
        <dbReference type="ChEBI" id="CHEBI:59457"/>
        <dbReference type="EC" id="3.5.4.19"/>
    </reaction>
</comment>
<dbReference type="InterPro" id="IPR002496">
    <property type="entry name" value="PRib_AMP_CycHydrolase_dom"/>
</dbReference>
<feature type="domain" description="Phosphoribosyl-AMP cyclohydrolase" evidence="16">
    <location>
        <begin position="30"/>
        <end position="104"/>
    </location>
</feature>
<dbReference type="PANTHER" id="PTHR42945:SF1">
    <property type="entry name" value="HISTIDINE BIOSYNTHESIS BIFUNCTIONAL PROTEIN HIS7"/>
    <property type="match status" value="1"/>
</dbReference>
<evidence type="ECO:0000256" key="3">
    <source>
        <dbReference type="ARBA" id="ARBA00004496"/>
    </source>
</evidence>
<dbReference type="Pfam" id="PF01503">
    <property type="entry name" value="PRA-PH"/>
    <property type="match status" value="1"/>
</dbReference>
<reference evidence="17 18" key="1">
    <citation type="journal article" date="2013" name="PLoS ONE">
        <title>Cultivation and Complete Genome Sequencing of Gloeobacter kilaueensis sp. nov., from a Lava Cave in Kilauea Caldera, Hawai'i.</title>
        <authorList>
            <person name="Saw J.H."/>
            <person name="Schatz M."/>
            <person name="Brown M.V."/>
            <person name="Kunkel D.D."/>
            <person name="Foster J.S."/>
            <person name="Shick H."/>
            <person name="Christensen S."/>
            <person name="Hou S."/>
            <person name="Wan X."/>
            <person name="Donachie S.P."/>
        </authorList>
    </citation>
    <scope>NUCLEOTIDE SEQUENCE [LARGE SCALE GENOMIC DNA]</scope>
    <source>
        <strain evidence="18">JS</strain>
    </source>
</reference>
<dbReference type="SUPFAM" id="SSF101386">
    <property type="entry name" value="all-alpha NTP pyrophosphatases"/>
    <property type="match status" value="1"/>
</dbReference>
<organism evidence="17 18">
    <name type="scientific">Gloeobacter kilaueensis (strain ATCC BAA-2537 / CCAP 1431/1 / ULC 316 / JS1)</name>
    <dbReference type="NCBI Taxonomy" id="1183438"/>
    <lineage>
        <taxon>Bacteria</taxon>
        <taxon>Bacillati</taxon>
        <taxon>Cyanobacteriota</taxon>
        <taxon>Cyanophyceae</taxon>
        <taxon>Gloeobacterales</taxon>
        <taxon>Gloeobacteraceae</taxon>
        <taxon>Gloeobacter</taxon>
    </lineage>
</organism>
<dbReference type="EC" id="3.6.1.31" evidence="15"/>
<keyword evidence="9 15" id="KW-0028">Amino-acid biosynthesis</keyword>
<dbReference type="HAMAP" id="MF_01019">
    <property type="entry name" value="HisIE"/>
    <property type="match status" value="1"/>
</dbReference>
<dbReference type="GO" id="GO:0005737">
    <property type="term" value="C:cytoplasm"/>
    <property type="evidence" value="ECO:0007669"/>
    <property type="project" value="UniProtKB-SubCell"/>
</dbReference>
<evidence type="ECO:0000256" key="10">
    <source>
        <dbReference type="ARBA" id="ARBA00022741"/>
    </source>
</evidence>
<dbReference type="GO" id="GO:0004636">
    <property type="term" value="F:phosphoribosyl-ATP diphosphatase activity"/>
    <property type="evidence" value="ECO:0007669"/>
    <property type="project" value="UniProtKB-UniRule"/>
</dbReference>
<feature type="region of interest" description="Phosphoribosyl-AMP cyclohydrolase" evidence="15">
    <location>
        <begin position="1"/>
        <end position="118"/>
    </location>
</feature>
<dbReference type="SUPFAM" id="SSF141734">
    <property type="entry name" value="HisI-like"/>
    <property type="match status" value="1"/>
</dbReference>
<evidence type="ECO:0000256" key="14">
    <source>
        <dbReference type="ARBA" id="ARBA00023268"/>
    </source>
</evidence>
<keyword evidence="12 15" id="KW-0067">ATP-binding</keyword>
<evidence type="ECO:0000256" key="8">
    <source>
        <dbReference type="ARBA" id="ARBA00022490"/>
    </source>
</evidence>
<evidence type="ECO:0000256" key="7">
    <source>
        <dbReference type="ARBA" id="ARBA00008299"/>
    </source>
</evidence>
<dbReference type="GO" id="GO:0004635">
    <property type="term" value="F:phosphoribosyl-AMP cyclohydrolase activity"/>
    <property type="evidence" value="ECO:0007669"/>
    <property type="project" value="UniProtKB-UniRule"/>
</dbReference>
<gene>
    <name evidence="15" type="primary">hisI</name>
    <name evidence="15" type="synonym">hisIE</name>
    <name evidence="17" type="ORF">GKIL_3501</name>
</gene>
<dbReference type="NCBIfam" id="NF002747">
    <property type="entry name" value="PRK02759.1"/>
    <property type="match status" value="1"/>
</dbReference>
<dbReference type="NCBIfam" id="TIGR03188">
    <property type="entry name" value="histidine_hisI"/>
    <property type="match status" value="1"/>
</dbReference>
<comment type="similarity">
    <text evidence="7 15">In the N-terminal section; belongs to the PRA-CH family.</text>
</comment>
<dbReference type="Proteomes" id="UP000017396">
    <property type="component" value="Chromosome"/>
</dbReference>
<evidence type="ECO:0000256" key="13">
    <source>
        <dbReference type="ARBA" id="ARBA00023102"/>
    </source>
</evidence>
<feature type="region of interest" description="Phosphoribosyl-ATP pyrophosphohydrolase" evidence="15">
    <location>
        <begin position="119"/>
        <end position="205"/>
    </location>
</feature>
<dbReference type="InterPro" id="IPR023019">
    <property type="entry name" value="His_synth_HisIE"/>
</dbReference>
<evidence type="ECO:0000256" key="11">
    <source>
        <dbReference type="ARBA" id="ARBA00022801"/>
    </source>
</evidence>
<comment type="subcellular location">
    <subcellularLocation>
        <location evidence="3 15">Cytoplasm</location>
    </subcellularLocation>
</comment>
<comment type="catalytic activity">
    <reaction evidence="2 15">
        <text>1-(5-phospho-beta-D-ribosyl)-ATP + H2O = 1-(5-phospho-beta-D-ribosyl)-5'-AMP + diphosphate + H(+)</text>
        <dbReference type="Rhea" id="RHEA:22828"/>
        <dbReference type="ChEBI" id="CHEBI:15377"/>
        <dbReference type="ChEBI" id="CHEBI:15378"/>
        <dbReference type="ChEBI" id="CHEBI:33019"/>
        <dbReference type="ChEBI" id="CHEBI:59457"/>
        <dbReference type="ChEBI" id="CHEBI:73183"/>
        <dbReference type="EC" id="3.6.1.31"/>
    </reaction>
</comment>
<comment type="pathway">
    <text evidence="4 15">Amino-acid biosynthesis; L-histidine biosynthesis; L-histidine from 5-phospho-alpha-D-ribose 1-diphosphate: step 3/9.</text>
</comment>
<comment type="similarity">
    <text evidence="6 15">In the C-terminal section; belongs to the PRA-PH family.</text>
</comment>
<dbReference type="UniPathway" id="UPA00031">
    <property type="reaction ID" value="UER00007"/>
</dbReference>
<dbReference type="KEGG" id="glj:GKIL_3501"/>
<dbReference type="PATRIC" id="fig|1183438.3.peg.3440"/>
<dbReference type="eggNOG" id="COG0139">
    <property type="taxonomic scope" value="Bacteria"/>
</dbReference>
<evidence type="ECO:0000313" key="17">
    <source>
        <dbReference type="EMBL" id="AGY59747.1"/>
    </source>
</evidence>
<dbReference type="InterPro" id="IPR026660">
    <property type="entry name" value="PRA-CH"/>
</dbReference>
<dbReference type="InterPro" id="IPR038019">
    <property type="entry name" value="PRib_AMP_CycHydrolase_sf"/>
</dbReference>
<dbReference type="HAMAP" id="MF_01020">
    <property type="entry name" value="HisE"/>
    <property type="match status" value="1"/>
</dbReference>
<keyword evidence="10 15" id="KW-0547">Nucleotide-binding</keyword>
<dbReference type="eggNOG" id="COG0140">
    <property type="taxonomic scope" value="Bacteria"/>
</dbReference>
<dbReference type="PANTHER" id="PTHR42945">
    <property type="entry name" value="HISTIDINE BIOSYNTHESIS BIFUNCTIONAL PROTEIN"/>
    <property type="match status" value="1"/>
</dbReference>
<evidence type="ECO:0000313" key="18">
    <source>
        <dbReference type="Proteomes" id="UP000017396"/>
    </source>
</evidence>
<evidence type="ECO:0000256" key="1">
    <source>
        <dbReference type="ARBA" id="ARBA00000024"/>
    </source>
</evidence>